<protein>
    <submittedName>
        <fullName evidence="4">GNAT family N-acetyltransferase</fullName>
    </submittedName>
</protein>
<keyword evidence="4" id="KW-0808">Transferase</keyword>
<evidence type="ECO:0000259" key="2">
    <source>
        <dbReference type="PROSITE" id="PS51186"/>
    </source>
</evidence>
<dbReference type="AlphaFoldDB" id="A0A4R0IX38"/>
<evidence type="ECO:0000256" key="1">
    <source>
        <dbReference type="SAM" id="MobiDB-lite"/>
    </source>
</evidence>
<dbReference type="InterPro" id="IPR031165">
    <property type="entry name" value="GNAT_YJDJ"/>
</dbReference>
<dbReference type="Pfam" id="PF14542">
    <property type="entry name" value="Acetyltransf_CG"/>
    <property type="match status" value="1"/>
</dbReference>
<accession>A0A4R0IX38</accession>
<dbReference type="PROSITE" id="PS51186">
    <property type="entry name" value="GNAT"/>
    <property type="match status" value="1"/>
</dbReference>
<keyword evidence="5" id="KW-1185">Reference proteome</keyword>
<dbReference type="SUPFAM" id="SSF55729">
    <property type="entry name" value="Acyl-CoA N-acyltransferases (Nat)"/>
    <property type="match status" value="2"/>
</dbReference>
<dbReference type="Proteomes" id="UP000293342">
    <property type="component" value="Unassembled WGS sequence"/>
</dbReference>
<dbReference type="PANTHER" id="PTHR31435">
    <property type="entry name" value="PROTEIN NATD1"/>
    <property type="match status" value="1"/>
</dbReference>
<comment type="caution">
    <text evidence="4">The sequence shown here is derived from an EMBL/GenBank/DDBJ whole genome shotgun (WGS) entry which is preliminary data.</text>
</comment>
<dbReference type="InterPro" id="IPR016181">
    <property type="entry name" value="Acyl_CoA_acyltransferase"/>
</dbReference>
<dbReference type="InterPro" id="IPR045057">
    <property type="entry name" value="Gcn5-rel_NAT"/>
</dbReference>
<dbReference type="PANTHER" id="PTHR31435:SF9">
    <property type="entry name" value="PROTEIN NATD1"/>
    <property type="match status" value="1"/>
</dbReference>
<evidence type="ECO:0000313" key="5">
    <source>
        <dbReference type="Proteomes" id="UP000293342"/>
    </source>
</evidence>
<gene>
    <name evidence="4" type="ORF">E0H75_40805</name>
</gene>
<organism evidence="4 5">
    <name type="scientific">Kribbella capetownensis</name>
    <dbReference type="NCBI Taxonomy" id="1572659"/>
    <lineage>
        <taxon>Bacteria</taxon>
        <taxon>Bacillati</taxon>
        <taxon>Actinomycetota</taxon>
        <taxon>Actinomycetes</taxon>
        <taxon>Propionibacteriales</taxon>
        <taxon>Kribbellaceae</taxon>
        <taxon>Kribbella</taxon>
    </lineage>
</organism>
<dbReference type="PROSITE" id="PS51729">
    <property type="entry name" value="GNAT_YJDJ"/>
    <property type="match status" value="1"/>
</dbReference>
<sequence>MTTENVTGASRAAQVTKRTQSASNDSVHVLINSISSQFEAVGCGETIGILAYARAGRHFDLRHTFVLPERRGRGVAGGLVAAALDAIRSAGGTVTSSCSFVSAFLRDHPAYDDLRTSAPLRPRPPRRHGRPPIAGESAIAVEQIVSNRLRLRPWMLSDTGSALSVYGDEAVDCLMRPATGKVEDQRSMTRLLDSWIAQADQLRHPQGRWAVELVDSGALVGGVALLELTWSGTRRLLISGALAPQAVGQGLAAEAGQAVIQYAFQLTGATAIHGLVLPGNRRGAATFERIGMTRAPGVQHYRGLAMHLYGIERGRQSGS</sequence>
<dbReference type="CDD" id="cd04301">
    <property type="entry name" value="NAT_SF"/>
    <property type="match status" value="1"/>
</dbReference>
<feature type="domain" description="N-acetyltransferase" evidence="3">
    <location>
        <begin position="30"/>
        <end position="116"/>
    </location>
</feature>
<feature type="region of interest" description="Disordered" evidence="1">
    <location>
        <begin position="114"/>
        <end position="133"/>
    </location>
</feature>
<dbReference type="EMBL" id="SJKD01000015">
    <property type="protein sequence ID" value="TCC37480.1"/>
    <property type="molecule type" value="Genomic_DNA"/>
</dbReference>
<dbReference type="GO" id="GO:0016747">
    <property type="term" value="F:acyltransferase activity, transferring groups other than amino-acyl groups"/>
    <property type="evidence" value="ECO:0007669"/>
    <property type="project" value="InterPro"/>
</dbReference>
<evidence type="ECO:0000259" key="3">
    <source>
        <dbReference type="PROSITE" id="PS51729"/>
    </source>
</evidence>
<evidence type="ECO:0000313" key="4">
    <source>
        <dbReference type="EMBL" id="TCC37480.1"/>
    </source>
</evidence>
<dbReference type="Gene3D" id="3.40.630.30">
    <property type="match status" value="2"/>
</dbReference>
<dbReference type="OrthoDB" id="5405911at2"/>
<name>A0A4R0IX38_9ACTN</name>
<proteinExistence type="predicted"/>
<feature type="domain" description="N-acetyltransferase" evidence="2">
    <location>
        <begin position="173"/>
        <end position="311"/>
    </location>
</feature>
<reference evidence="4 5" key="1">
    <citation type="submission" date="2019-02" db="EMBL/GenBank/DDBJ databases">
        <title>Kribbella capetownensis sp. nov. and Kribbella speibonae sp. nov., isolated from soil.</title>
        <authorList>
            <person name="Curtis S.M."/>
            <person name="Norton I."/>
            <person name="Everest G.J."/>
            <person name="Meyers P.R."/>
        </authorList>
    </citation>
    <scope>NUCLEOTIDE SEQUENCE [LARGE SCALE GENOMIC DNA]</scope>
    <source>
        <strain evidence="4 5">YM53</strain>
    </source>
</reference>
<dbReference type="Pfam" id="PF13302">
    <property type="entry name" value="Acetyltransf_3"/>
    <property type="match status" value="1"/>
</dbReference>
<dbReference type="InterPro" id="IPR000182">
    <property type="entry name" value="GNAT_dom"/>
</dbReference>